<protein>
    <submittedName>
        <fullName evidence="1">Eisosome component PIL1-domain-containing protein</fullName>
    </submittedName>
</protein>
<name>A0ACB8QFY2_9AGAM</name>
<evidence type="ECO:0000313" key="1">
    <source>
        <dbReference type="EMBL" id="KAI0030659.1"/>
    </source>
</evidence>
<evidence type="ECO:0000313" key="2">
    <source>
        <dbReference type="Proteomes" id="UP000814128"/>
    </source>
</evidence>
<dbReference type="EMBL" id="MU273611">
    <property type="protein sequence ID" value="KAI0030659.1"/>
    <property type="molecule type" value="Genomic_DNA"/>
</dbReference>
<proteinExistence type="predicted"/>
<organism evidence="1 2">
    <name type="scientific">Vararia minispora EC-137</name>
    <dbReference type="NCBI Taxonomy" id="1314806"/>
    <lineage>
        <taxon>Eukaryota</taxon>
        <taxon>Fungi</taxon>
        <taxon>Dikarya</taxon>
        <taxon>Basidiomycota</taxon>
        <taxon>Agaricomycotina</taxon>
        <taxon>Agaricomycetes</taxon>
        <taxon>Russulales</taxon>
        <taxon>Lachnocladiaceae</taxon>
        <taxon>Vararia</taxon>
    </lineage>
</organism>
<comment type="caution">
    <text evidence="1">The sequence shown here is derived from an EMBL/GenBank/DDBJ whole genome shotgun (WGS) entry which is preliminary data.</text>
</comment>
<dbReference type="Proteomes" id="UP000814128">
    <property type="component" value="Unassembled WGS sequence"/>
</dbReference>
<sequence>MPVPGFLQQFADKAQDAINKTPLAQHIPSSIYGRPHGSSSTEESSSNRGGALGQLQHQFRTFQIQYGYGSATPVQRIITTEKGVALDLDAFKRDAQAQSKELYMWGQNDAADVKDITDRLAWLNFITGSLASTIADKLNAARTPLKALRDNDAQLAPRRNARASLQLQIDRLEQGKEKGYEKRIVELRDQLRKAEGDDAAAEKEAEIMKRKALRESEQLKFEALREFGEKLSLISQASVPILEVLPSVPPSVAQPYSGAEHSGNVRAVLQHALDSWKPGDVTLRAQAGAMLDRSHTRAFGETHAAELSKINSEQPHPSMPEPALQSSRTPSLAAPTLPTVQEKTLAPIATSVPAPAPIASSVGPSATSPAPRASPIASRASLLSSSSSPPIDPNALNNAPAPIPPLSSLPSAVAAPNPIDPEVKILSVTPTVAETGVPIQARAQDPGPASGSLKDLKSPSTNAATSSSAADAPAASPLGPGTAAAVAARHETAEEEKKRLEREERERVLHTSTSAAPPAAESSTPRYESAEEEKERLEREEKERILRADAAPPSDDRREGEGEEAMPPPYQDF</sequence>
<reference evidence="1" key="2">
    <citation type="journal article" date="2022" name="New Phytol.">
        <title>Evolutionary transition to the ectomycorrhizal habit in the genomes of a hyperdiverse lineage of mushroom-forming fungi.</title>
        <authorList>
            <person name="Looney B."/>
            <person name="Miyauchi S."/>
            <person name="Morin E."/>
            <person name="Drula E."/>
            <person name="Courty P.E."/>
            <person name="Kohler A."/>
            <person name="Kuo A."/>
            <person name="LaButti K."/>
            <person name="Pangilinan J."/>
            <person name="Lipzen A."/>
            <person name="Riley R."/>
            <person name="Andreopoulos W."/>
            <person name="He G."/>
            <person name="Johnson J."/>
            <person name="Nolan M."/>
            <person name="Tritt A."/>
            <person name="Barry K.W."/>
            <person name="Grigoriev I.V."/>
            <person name="Nagy L.G."/>
            <person name="Hibbett D."/>
            <person name="Henrissat B."/>
            <person name="Matheny P.B."/>
            <person name="Labbe J."/>
            <person name="Martin F.M."/>
        </authorList>
    </citation>
    <scope>NUCLEOTIDE SEQUENCE</scope>
    <source>
        <strain evidence="1">EC-137</strain>
    </source>
</reference>
<reference evidence="1" key="1">
    <citation type="submission" date="2021-02" db="EMBL/GenBank/DDBJ databases">
        <authorList>
            <consortium name="DOE Joint Genome Institute"/>
            <person name="Ahrendt S."/>
            <person name="Looney B.P."/>
            <person name="Miyauchi S."/>
            <person name="Morin E."/>
            <person name="Drula E."/>
            <person name="Courty P.E."/>
            <person name="Chicoki N."/>
            <person name="Fauchery L."/>
            <person name="Kohler A."/>
            <person name="Kuo A."/>
            <person name="Labutti K."/>
            <person name="Pangilinan J."/>
            <person name="Lipzen A."/>
            <person name="Riley R."/>
            <person name="Andreopoulos W."/>
            <person name="He G."/>
            <person name="Johnson J."/>
            <person name="Barry K.W."/>
            <person name="Grigoriev I.V."/>
            <person name="Nagy L."/>
            <person name="Hibbett D."/>
            <person name="Henrissat B."/>
            <person name="Matheny P.B."/>
            <person name="Labbe J."/>
            <person name="Martin F."/>
        </authorList>
    </citation>
    <scope>NUCLEOTIDE SEQUENCE</scope>
    <source>
        <strain evidence="1">EC-137</strain>
    </source>
</reference>
<gene>
    <name evidence="1" type="ORF">K488DRAFT_53796</name>
</gene>
<accession>A0ACB8QFY2</accession>
<keyword evidence="2" id="KW-1185">Reference proteome</keyword>